<accession>A0AAV0KU01</accession>
<protein>
    <submittedName>
        <fullName evidence="1">Uncharacterized protein</fullName>
    </submittedName>
</protein>
<gene>
    <name evidence="1" type="ORF">LITE_LOCUS20581</name>
</gene>
<proteinExistence type="predicted"/>
<dbReference type="Proteomes" id="UP001154282">
    <property type="component" value="Unassembled WGS sequence"/>
</dbReference>
<evidence type="ECO:0000313" key="1">
    <source>
        <dbReference type="EMBL" id="CAI0425904.1"/>
    </source>
</evidence>
<organism evidence="1 2">
    <name type="scientific">Linum tenue</name>
    <dbReference type="NCBI Taxonomy" id="586396"/>
    <lineage>
        <taxon>Eukaryota</taxon>
        <taxon>Viridiplantae</taxon>
        <taxon>Streptophyta</taxon>
        <taxon>Embryophyta</taxon>
        <taxon>Tracheophyta</taxon>
        <taxon>Spermatophyta</taxon>
        <taxon>Magnoliopsida</taxon>
        <taxon>eudicotyledons</taxon>
        <taxon>Gunneridae</taxon>
        <taxon>Pentapetalae</taxon>
        <taxon>rosids</taxon>
        <taxon>fabids</taxon>
        <taxon>Malpighiales</taxon>
        <taxon>Linaceae</taxon>
        <taxon>Linum</taxon>
    </lineage>
</organism>
<name>A0AAV0KU01_9ROSI</name>
<dbReference type="EMBL" id="CAMGYJ010000005">
    <property type="protein sequence ID" value="CAI0425904.1"/>
    <property type="molecule type" value="Genomic_DNA"/>
</dbReference>
<reference evidence="1" key="1">
    <citation type="submission" date="2022-08" db="EMBL/GenBank/DDBJ databases">
        <authorList>
            <person name="Gutierrez-Valencia J."/>
        </authorList>
    </citation>
    <scope>NUCLEOTIDE SEQUENCE</scope>
</reference>
<dbReference type="AlphaFoldDB" id="A0AAV0KU01"/>
<evidence type="ECO:0000313" key="2">
    <source>
        <dbReference type="Proteomes" id="UP001154282"/>
    </source>
</evidence>
<sequence>MPRMMVFRKKVAVAMTPMLILPALKISRKQYRREGKSIAVSAVLPIIMQERVLGLGHPMMKMTMMKMTMTTIMSNLGRGLLQEVAN</sequence>
<keyword evidence="2" id="KW-1185">Reference proteome</keyword>
<comment type="caution">
    <text evidence="1">The sequence shown here is derived from an EMBL/GenBank/DDBJ whole genome shotgun (WGS) entry which is preliminary data.</text>
</comment>